<dbReference type="PANTHER" id="PTHR47893">
    <property type="entry name" value="REGULATORY PROTEIN PCHR"/>
    <property type="match status" value="1"/>
</dbReference>
<evidence type="ECO:0000256" key="3">
    <source>
        <dbReference type="ARBA" id="ARBA00023163"/>
    </source>
</evidence>
<feature type="domain" description="HTH araC/xylS-type" evidence="4">
    <location>
        <begin position="218"/>
        <end position="317"/>
    </location>
</feature>
<dbReference type="SUPFAM" id="SSF46689">
    <property type="entry name" value="Homeodomain-like"/>
    <property type="match status" value="1"/>
</dbReference>
<dbReference type="Pfam" id="PF12833">
    <property type="entry name" value="HTH_18"/>
    <property type="match status" value="1"/>
</dbReference>
<dbReference type="RefSeq" id="WP_186963952.1">
    <property type="nucleotide sequence ID" value="NZ_JACOPR010000006.1"/>
</dbReference>
<evidence type="ECO:0000259" key="4">
    <source>
        <dbReference type="PROSITE" id="PS01124"/>
    </source>
</evidence>
<keyword evidence="1" id="KW-0805">Transcription regulation</keyword>
<dbReference type="PANTHER" id="PTHR47893:SF1">
    <property type="entry name" value="REGULATORY PROTEIN PCHR"/>
    <property type="match status" value="1"/>
</dbReference>
<dbReference type="Proteomes" id="UP000660021">
    <property type="component" value="Unassembled WGS sequence"/>
</dbReference>
<evidence type="ECO:0000313" key="5">
    <source>
        <dbReference type="EMBL" id="MBC5731264.1"/>
    </source>
</evidence>
<gene>
    <name evidence="5" type="ORF">H8S34_10530</name>
</gene>
<keyword evidence="3" id="KW-0804">Transcription</keyword>
<dbReference type="PRINTS" id="PR00032">
    <property type="entry name" value="HTHARAC"/>
</dbReference>
<protein>
    <submittedName>
        <fullName evidence="5">Helix-turn-helix transcriptional regulator</fullName>
    </submittedName>
</protein>
<reference evidence="5 6" key="1">
    <citation type="submission" date="2020-08" db="EMBL/GenBank/DDBJ databases">
        <title>Genome public.</title>
        <authorList>
            <person name="Liu C."/>
            <person name="Sun Q."/>
        </authorList>
    </citation>
    <scope>NUCLEOTIDE SEQUENCE [LARGE SCALE GENOMIC DNA]</scope>
    <source>
        <strain evidence="5 6">New-38</strain>
    </source>
</reference>
<dbReference type="PROSITE" id="PS01124">
    <property type="entry name" value="HTH_ARAC_FAMILY_2"/>
    <property type="match status" value="1"/>
</dbReference>
<evidence type="ECO:0000313" key="6">
    <source>
        <dbReference type="Proteomes" id="UP000660021"/>
    </source>
</evidence>
<name>A0ABR7HUS8_9FIRM</name>
<keyword evidence="6" id="KW-1185">Reference proteome</keyword>
<dbReference type="InterPro" id="IPR009057">
    <property type="entry name" value="Homeodomain-like_sf"/>
</dbReference>
<dbReference type="EMBL" id="JACOPR010000006">
    <property type="protein sequence ID" value="MBC5731264.1"/>
    <property type="molecule type" value="Genomic_DNA"/>
</dbReference>
<dbReference type="InterPro" id="IPR053142">
    <property type="entry name" value="PchR_regulatory_protein"/>
</dbReference>
<comment type="caution">
    <text evidence="5">The sequence shown here is derived from an EMBL/GenBank/DDBJ whole genome shotgun (WGS) entry which is preliminary data.</text>
</comment>
<dbReference type="InterPro" id="IPR018060">
    <property type="entry name" value="HTH_AraC"/>
</dbReference>
<evidence type="ECO:0000256" key="1">
    <source>
        <dbReference type="ARBA" id="ARBA00023015"/>
    </source>
</evidence>
<organism evidence="5 6">
    <name type="scientific">Pseudoflavonifractor hominis</name>
    <dbReference type="NCBI Taxonomy" id="2763059"/>
    <lineage>
        <taxon>Bacteria</taxon>
        <taxon>Bacillati</taxon>
        <taxon>Bacillota</taxon>
        <taxon>Clostridia</taxon>
        <taxon>Eubacteriales</taxon>
        <taxon>Oscillospiraceae</taxon>
        <taxon>Pseudoflavonifractor</taxon>
    </lineage>
</organism>
<dbReference type="SMART" id="SM00342">
    <property type="entry name" value="HTH_ARAC"/>
    <property type="match status" value="1"/>
</dbReference>
<dbReference type="InterPro" id="IPR020449">
    <property type="entry name" value="Tscrpt_reg_AraC-type_HTH"/>
</dbReference>
<sequence length="319" mass="36684">MPELFQEMYYGPNVQNLVESDDCKVMRLSDNSGEGMMTLYHVFPGVFLMYNDFHMKECVSGFQTDMDLLCIDHCREGRIEQEVGQNAFSYLEAGDLRVDRRIHHSGKVEFPLSHYHGISIGFQMETAAKEIPASMKGFSVDLYELQKKYCSDRTPYVIPGEPAIEHIFSELYNVPVKIKKDYFRIKVLELLLYLDALELSGHTEERPYFYKGQVEKIKAIQALLTQDLTKNYTLEELSARFDIALTPMKNCFKSVYGSPIFTYMRNYRMNYAASLLKSDKSLKVAEIAGLVGYDSPSKFASAFHQTMGKTPLEYRKSII</sequence>
<evidence type="ECO:0000256" key="2">
    <source>
        <dbReference type="ARBA" id="ARBA00023125"/>
    </source>
</evidence>
<accession>A0ABR7HUS8</accession>
<proteinExistence type="predicted"/>
<dbReference type="Gene3D" id="1.10.10.60">
    <property type="entry name" value="Homeodomain-like"/>
    <property type="match status" value="1"/>
</dbReference>
<keyword evidence="2" id="KW-0238">DNA-binding</keyword>